<dbReference type="Proteomes" id="UP000193648">
    <property type="component" value="Unassembled WGS sequence"/>
</dbReference>
<evidence type="ECO:0000313" key="2">
    <source>
        <dbReference type="EMBL" id="ORZ13837.1"/>
    </source>
</evidence>
<dbReference type="GeneID" id="33572032"/>
<accession>A0A1Y2GKG4</accession>
<sequence length="70" mass="7907">MFETVTRPAMALAYGTALFSFCSLLNVVQVFSLLLRPFSKSLFFEVNARVAGSMWKIMQLIMELKDLLLG</sequence>
<feature type="transmembrane region" description="Helical" evidence="1">
    <location>
        <begin position="12"/>
        <end position="35"/>
    </location>
</feature>
<evidence type="ECO:0000313" key="3">
    <source>
        <dbReference type="Proteomes" id="UP000193648"/>
    </source>
</evidence>
<dbReference type="OrthoDB" id="189226at2759"/>
<proteinExistence type="predicted"/>
<protein>
    <submittedName>
        <fullName evidence="2">Uncharacterized protein</fullName>
    </submittedName>
</protein>
<comment type="caution">
    <text evidence="2">The sequence shown here is derived from an EMBL/GenBank/DDBJ whole genome shotgun (WGS) entry which is preliminary data.</text>
</comment>
<dbReference type="AlphaFoldDB" id="A0A1Y2GKG4"/>
<evidence type="ECO:0000256" key="1">
    <source>
        <dbReference type="SAM" id="Phobius"/>
    </source>
</evidence>
<keyword evidence="1" id="KW-1133">Transmembrane helix</keyword>
<reference evidence="2 3" key="1">
    <citation type="submission" date="2016-07" db="EMBL/GenBank/DDBJ databases">
        <title>Pervasive Adenine N6-methylation of Active Genes in Fungi.</title>
        <authorList>
            <consortium name="DOE Joint Genome Institute"/>
            <person name="Mondo S.J."/>
            <person name="Dannebaum R.O."/>
            <person name="Kuo R.C."/>
            <person name="Labutti K."/>
            <person name="Haridas S."/>
            <person name="Kuo A."/>
            <person name="Salamov A."/>
            <person name="Ahrendt S.R."/>
            <person name="Lipzen A."/>
            <person name="Sullivan W."/>
            <person name="Andreopoulos W.B."/>
            <person name="Clum A."/>
            <person name="Lindquist E."/>
            <person name="Daum C."/>
            <person name="Ramamoorthy G.K."/>
            <person name="Gryganskyi A."/>
            <person name="Culley D."/>
            <person name="Magnuson J.K."/>
            <person name="James T.Y."/>
            <person name="O'Malley M.A."/>
            <person name="Stajich J.E."/>
            <person name="Spatafora J.W."/>
            <person name="Visel A."/>
            <person name="Grigoriev I.V."/>
        </authorList>
    </citation>
    <scope>NUCLEOTIDE SEQUENCE [LARGE SCALE GENOMIC DNA]</scope>
    <source>
        <strain evidence="2 3">NRRL 3116</strain>
    </source>
</reference>
<keyword evidence="1" id="KW-0812">Transmembrane</keyword>
<dbReference type="EMBL" id="MCFF01000022">
    <property type="protein sequence ID" value="ORZ13837.1"/>
    <property type="molecule type" value="Genomic_DNA"/>
</dbReference>
<name>A0A1Y2GKG4_9FUNG</name>
<keyword evidence="3" id="KW-1185">Reference proteome</keyword>
<dbReference type="RefSeq" id="XP_021880621.1">
    <property type="nucleotide sequence ID" value="XM_022030190.1"/>
</dbReference>
<gene>
    <name evidence="2" type="ORF">BCR41DRAFT_422738</name>
</gene>
<organism evidence="2 3">
    <name type="scientific">Lobosporangium transversale</name>
    <dbReference type="NCBI Taxonomy" id="64571"/>
    <lineage>
        <taxon>Eukaryota</taxon>
        <taxon>Fungi</taxon>
        <taxon>Fungi incertae sedis</taxon>
        <taxon>Mucoromycota</taxon>
        <taxon>Mortierellomycotina</taxon>
        <taxon>Mortierellomycetes</taxon>
        <taxon>Mortierellales</taxon>
        <taxon>Mortierellaceae</taxon>
        <taxon>Lobosporangium</taxon>
    </lineage>
</organism>
<keyword evidence="1" id="KW-0472">Membrane</keyword>